<dbReference type="Proteomes" id="UP000008387">
    <property type="component" value="Chromosome"/>
</dbReference>
<sequence length="74" mass="8189">MQQLEPQVTELQELTEGSYPLSQEALAEFLAYGVPLEEVELSTQQEQASTASNTPTLAEPWLDSVSTEDQGQEF</sequence>
<dbReference type="RefSeq" id="WP_013891079.1">
    <property type="nucleotide sequence ID" value="NC_015674.1"/>
</dbReference>
<name>F8KPH7_HELBC</name>
<dbReference type="HOGENOM" id="CLU_2682718_0_0_7"/>
<feature type="region of interest" description="Disordered" evidence="1">
    <location>
        <begin position="41"/>
        <end position="74"/>
    </location>
</feature>
<accession>F8KPH7</accession>
<gene>
    <name evidence="2" type="ordered locus">HBZC1_17150</name>
</gene>
<proteinExistence type="predicted"/>
<protein>
    <submittedName>
        <fullName evidence="2">Uncharacterized protein</fullName>
    </submittedName>
</protein>
<evidence type="ECO:0000256" key="1">
    <source>
        <dbReference type="SAM" id="MobiDB-lite"/>
    </source>
</evidence>
<dbReference type="AlphaFoldDB" id="F8KPH7"/>
<evidence type="ECO:0000313" key="3">
    <source>
        <dbReference type="Proteomes" id="UP000008387"/>
    </source>
</evidence>
<dbReference type="EMBL" id="FR871757">
    <property type="protein sequence ID" value="CCB80701.1"/>
    <property type="molecule type" value="Genomic_DNA"/>
</dbReference>
<evidence type="ECO:0000313" key="2">
    <source>
        <dbReference type="EMBL" id="CCB80701.1"/>
    </source>
</evidence>
<keyword evidence="3" id="KW-1185">Reference proteome</keyword>
<reference evidence="2 3" key="1">
    <citation type="journal article" date="2011" name="J. Bacteriol.">
        <title>Genome sequence of Helicobacter bizzozeronii strain CIII-1, an isolate from human gastric mucosa.</title>
        <authorList>
            <person name="Schott T."/>
            <person name="Rossi M."/>
            <person name="Hanninen M.L."/>
        </authorList>
    </citation>
    <scope>NUCLEOTIDE SEQUENCE [LARGE SCALE GENOMIC DNA]</scope>
    <source>
        <strain evidence="2 3">CIII-1</strain>
    </source>
</reference>
<feature type="compositionally biased region" description="Polar residues" evidence="1">
    <location>
        <begin position="64"/>
        <end position="74"/>
    </location>
</feature>
<dbReference type="KEGG" id="hbi:HBZC1_17150"/>
<feature type="compositionally biased region" description="Polar residues" evidence="1">
    <location>
        <begin position="41"/>
        <end position="56"/>
    </location>
</feature>
<organism evidence="2 3">
    <name type="scientific">Helicobacter bizzozeronii (strain CIII-1)</name>
    <dbReference type="NCBI Taxonomy" id="1002804"/>
    <lineage>
        <taxon>Bacteria</taxon>
        <taxon>Pseudomonadati</taxon>
        <taxon>Campylobacterota</taxon>
        <taxon>Epsilonproteobacteria</taxon>
        <taxon>Campylobacterales</taxon>
        <taxon>Helicobacteraceae</taxon>
        <taxon>Helicobacter</taxon>
    </lineage>
</organism>
<dbReference type="STRING" id="1002804.HBZC1_17150"/>